<evidence type="ECO:0000313" key="8">
    <source>
        <dbReference type="Proteomes" id="UP000178259"/>
    </source>
</evidence>
<dbReference type="GO" id="GO:0030288">
    <property type="term" value="C:outer membrane-bounded periplasmic space"/>
    <property type="evidence" value="ECO:0007669"/>
    <property type="project" value="TreeGrafter"/>
</dbReference>
<evidence type="ECO:0000256" key="2">
    <source>
        <dbReference type="ARBA" id="ARBA00022670"/>
    </source>
</evidence>
<dbReference type="Proteomes" id="UP000178259">
    <property type="component" value="Unassembled WGS sequence"/>
</dbReference>
<keyword evidence="3 5" id="KW-0378">Hydrolase</keyword>
<sequence>MFCLYYNKSWPIIFTIMKPKKIFSIIVVILVLLANSTASYYFGLTQGQRDTKNIVIEGISNGEAKDGVDFSVFWQAWDKLKTEHVNGSDVSDQDFVYGAIEGLTKSLGDPHTTFFTPDSYKKFNQDLSGSFSGIGAEIGIRNEQLVIIAPLKNSPAEKAGLLAKDKILKIDDKDTLDLSVDEAVKLIRGTEGTKIKLSILRSDWNIPRDFEITRAPIDIPTVEWTMKDGGIAYIELYNFNGNTNYIFYQSMVDMLSKEKPQGIVFDLRNNPGGYLNVSIDIAGWFVEKGQIVAKERFADGNERIFKASGNEVFKDTPVVILINGGSASASEILAGALRIDRGIKLIGEKSYGKGTVQEIQELKDSSALKITIANWLLPDGALIDGKGLDPDIEVKLTEDDITNDRDPQLDKALEVVKSQIK</sequence>
<comment type="caution">
    <text evidence="7">The sequence shown here is derived from an EMBL/GenBank/DDBJ whole genome shotgun (WGS) entry which is preliminary data.</text>
</comment>
<dbReference type="InterPro" id="IPR001478">
    <property type="entry name" value="PDZ"/>
</dbReference>
<dbReference type="PANTHER" id="PTHR32060">
    <property type="entry name" value="TAIL-SPECIFIC PROTEASE"/>
    <property type="match status" value="1"/>
</dbReference>
<dbReference type="InterPro" id="IPR029045">
    <property type="entry name" value="ClpP/crotonase-like_dom_sf"/>
</dbReference>
<dbReference type="Pfam" id="PF03572">
    <property type="entry name" value="Peptidase_S41"/>
    <property type="match status" value="1"/>
</dbReference>
<dbReference type="InterPro" id="IPR005151">
    <property type="entry name" value="Tail-specific_protease"/>
</dbReference>
<comment type="similarity">
    <text evidence="1 5">Belongs to the peptidase S41A family.</text>
</comment>
<proteinExistence type="inferred from homology"/>
<keyword evidence="4 5" id="KW-0720">Serine protease</keyword>
<dbReference type="PANTHER" id="PTHR32060:SF30">
    <property type="entry name" value="CARBOXY-TERMINAL PROCESSING PROTEASE CTPA"/>
    <property type="match status" value="1"/>
</dbReference>
<dbReference type="InterPro" id="IPR041489">
    <property type="entry name" value="PDZ_6"/>
</dbReference>
<dbReference type="EMBL" id="MHIW01000012">
    <property type="protein sequence ID" value="OGY58902.1"/>
    <property type="molecule type" value="Genomic_DNA"/>
</dbReference>
<accession>A0A1G1Z2N9</accession>
<dbReference type="Pfam" id="PF17820">
    <property type="entry name" value="PDZ_6"/>
    <property type="match status" value="1"/>
</dbReference>
<dbReference type="SUPFAM" id="SSF50156">
    <property type="entry name" value="PDZ domain-like"/>
    <property type="match status" value="1"/>
</dbReference>
<evidence type="ECO:0000256" key="1">
    <source>
        <dbReference type="ARBA" id="ARBA00009179"/>
    </source>
</evidence>
<evidence type="ECO:0000313" key="7">
    <source>
        <dbReference type="EMBL" id="OGY58902.1"/>
    </source>
</evidence>
<dbReference type="PROSITE" id="PS50106">
    <property type="entry name" value="PDZ"/>
    <property type="match status" value="1"/>
</dbReference>
<gene>
    <name evidence="7" type="ORF">A3E61_01095</name>
</gene>
<dbReference type="InterPro" id="IPR036034">
    <property type="entry name" value="PDZ_sf"/>
</dbReference>
<evidence type="ECO:0000256" key="5">
    <source>
        <dbReference type="RuleBase" id="RU004404"/>
    </source>
</evidence>
<dbReference type="SUPFAM" id="SSF52096">
    <property type="entry name" value="ClpP/crotonase"/>
    <property type="match status" value="1"/>
</dbReference>
<protein>
    <recommendedName>
        <fullName evidence="6">PDZ domain-containing protein</fullName>
    </recommendedName>
</protein>
<evidence type="ECO:0000256" key="4">
    <source>
        <dbReference type="ARBA" id="ARBA00022825"/>
    </source>
</evidence>
<dbReference type="GO" id="GO:0007165">
    <property type="term" value="P:signal transduction"/>
    <property type="evidence" value="ECO:0007669"/>
    <property type="project" value="TreeGrafter"/>
</dbReference>
<dbReference type="Gene3D" id="3.90.226.10">
    <property type="entry name" value="2-enoyl-CoA Hydratase, Chain A, domain 1"/>
    <property type="match status" value="1"/>
</dbReference>
<dbReference type="FunFam" id="2.30.42.10:FF:000063">
    <property type="entry name" value="Peptidase, S41 family"/>
    <property type="match status" value="1"/>
</dbReference>
<reference evidence="7 8" key="1">
    <citation type="journal article" date="2016" name="Nat. Commun.">
        <title>Thousands of microbial genomes shed light on interconnected biogeochemical processes in an aquifer system.</title>
        <authorList>
            <person name="Anantharaman K."/>
            <person name="Brown C.T."/>
            <person name="Hug L.A."/>
            <person name="Sharon I."/>
            <person name="Castelle C.J."/>
            <person name="Probst A.J."/>
            <person name="Thomas B.C."/>
            <person name="Singh A."/>
            <person name="Wilkins M.J."/>
            <person name="Karaoz U."/>
            <person name="Brodie E.L."/>
            <person name="Williams K.H."/>
            <person name="Hubbard S.S."/>
            <person name="Banfield J.F."/>
        </authorList>
    </citation>
    <scope>NUCLEOTIDE SEQUENCE [LARGE SCALE GENOMIC DNA]</scope>
</reference>
<dbReference type="Gene3D" id="3.30.750.44">
    <property type="match status" value="1"/>
</dbReference>
<dbReference type="GO" id="GO:0006508">
    <property type="term" value="P:proteolysis"/>
    <property type="evidence" value="ECO:0007669"/>
    <property type="project" value="UniProtKB-KW"/>
</dbReference>
<keyword evidence="2 5" id="KW-0645">Protease</keyword>
<dbReference type="SMART" id="SM00245">
    <property type="entry name" value="TSPc"/>
    <property type="match status" value="1"/>
</dbReference>
<dbReference type="GO" id="GO:0008236">
    <property type="term" value="F:serine-type peptidase activity"/>
    <property type="evidence" value="ECO:0007669"/>
    <property type="project" value="UniProtKB-KW"/>
</dbReference>
<dbReference type="SMART" id="SM00228">
    <property type="entry name" value="PDZ"/>
    <property type="match status" value="1"/>
</dbReference>
<dbReference type="Gene3D" id="2.30.42.10">
    <property type="match status" value="1"/>
</dbReference>
<dbReference type="NCBIfam" id="TIGR00225">
    <property type="entry name" value="prc"/>
    <property type="match status" value="1"/>
</dbReference>
<feature type="domain" description="PDZ" evidence="6">
    <location>
        <begin position="120"/>
        <end position="190"/>
    </location>
</feature>
<evidence type="ECO:0000259" key="6">
    <source>
        <dbReference type="PROSITE" id="PS50106"/>
    </source>
</evidence>
<evidence type="ECO:0000256" key="3">
    <source>
        <dbReference type="ARBA" id="ARBA00022801"/>
    </source>
</evidence>
<dbReference type="CDD" id="cd07560">
    <property type="entry name" value="Peptidase_S41_CPP"/>
    <property type="match status" value="1"/>
</dbReference>
<name>A0A1G1Z2N9_9BACT</name>
<dbReference type="InterPro" id="IPR004447">
    <property type="entry name" value="Peptidase_S41A"/>
</dbReference>
<dbReference type="CDD" id="cd06782">
    <property type="entry name" value="cpPDZ_CPP-like"/>
    <property type="match status" value="1"/>
</dbReference>
<dbReference type="GO" id="GO:0004175">
    <property type="term" value="F:endopeptidase activity"/>
    <property type="evidence" value="ECO:0007669"/>
    <property type="project" value="TreeGrafter"/>
</dbReference>
<dbReference type="AlphaFoldDB" id="A0A1G1Z2N9"/>
<organism evidence="7 8">
    <name type="scientific">Candidatus Colwellbacteria bacterium RIFCSPHIGHO2_12_FULL_43_12</name>
    <dbReference type="NCBI Taxonomy" id="1797688"/>
    <lineage>
        <taxon>Bacteria</taxon>
        <taxon>Candidatus Colwelliibacteriota</taxon>
    </lineage>
</organism>